<name>A0ABM1DD34_CERSS</name>
<dbReference type="Proteomes" id="UP000694910">
    <property type="component" value="Unplaced"/>
</dbReference>
<evidence type="ECO:0000256" key="7">
    <source>
        <dbReference type="ARBA" id="ARBA00023224"/>
    </source>
</evidence>
<evidence type="ECO:0000256" key="6">
    <source>
        <dbReference type="ARBA" id="ARBA00023136"/>
    </source>
</evidence>
<keyword evidence="7" id="KW-0807">Transducer</keyword>
<sequence>MDPAAWNEMGTSDFVLLGLWAPPPLRPLLWAALLAAYLATVLGNGTLGGLIALDQRLHWPMCRLLAPLALLGTAYVSTTLSQVLVHVTARRATLSPARCGAQLYLGISLGSSPALRGDHDARALCPPGHHRVALGFLLSVPNAAAALRLPFCPGRPPVDHFPCELPAVLKTACADTAADHVLVYGLGTPILLVPLAFILASYALILAAVGQLPSAKSRLKALSTCSSHLAVVGLFYGTVTAMYLRPRGSSALPAKRHKLVAVFCLVITPVLNPLIYSLRNREVNAAAATPLPGSRGRALC</sequence>
<feature type="transmembrane region" description="Helical" evidence="8">
    <location>
        <begin position="65"/>
        <end position="85"/>
    </location>
</feature>
<protein>
    <submittedName>
        <fullName evidence="11">Olfactory receptor 2B2-like</fullName>
    </submittedName>
</protein>
<comment type="subcellular location">
    <subcellularLocation>
        <location evidence="1">Cell membrane</location>
        <topology evidence="1">Multi-pass membrane protein</topology>
    </subcellularLocation>
</comment>
<evidence type="ECO:0000256" key="4">
    <source>
        <dbReference type="ARBA" id="ARBA00022692"/>
    </source>
</evidence>
<feature type="domain" description="G-protein coupled receptors family 1 profile" evidence="9">
    <location>
        <begin position="163"/>
        <end position="276"/>
    </location>
</feature>
<dbReference type="InterPro" id="IPR000725">
    <property type="entry name" value="Olfact_rcpt"/>
</dbReference>
<feature type="transmembrane region" description="Helical" evidence="8">
    <location>
        <begin position="190"/>
        <end position="209"/>
    </location>
</feature>
<dbReference type="PRINTS" id="PR00245">
    <property type="entry name" value="OLFACTORYR"/>
</dbReference>
<evidence type="ECO:0000259" key="9">
    <source>
        <dbReference type="PROSITE" id="PS50262"/>
    </source>
</evidence>
<keyword evidence="4 8" id="KW-0812">Transmembrane</keyword>
<keyword evidence="6 8" id="KW-0472">Membrane</keyword>
<dbReference type="Pfam" id="PF13853">
    <property type="entry name" value="7tm_4"/>
    <property type="match status" value="1"/>
</dbReference>
<proteinExistence type="predicted"/>
<dbReference type="PROSITE" id="PS50262">
    <property type="entry name" value="G_PROTEIN_RECEP_F1_2"/>
    <property type="match status" value="1"/>
</dbReference>
<evidence type="ECO:0000256" key="1">
    <source>
        <dbReference type="ARBA" id="ARBA00004651"/>
    </source>
</evidence>
<feature type="transmembrane region" description="Helical" evidence="8">
    <location>
        <begin position="221"/>
        <end position="239"/>
    </location>
</feature>
<keyword evidence="3" id="KW-0716">Sensory transduction</keyword>
<dbReference type="PANTHER" id="PTHR26453">
    <property type="entry name" value="OLFACTORY RECEPTOR"/>
    <property type="match status" value="1"/>
</dbReference>
<keyword evidence="2" id="KW-1003">Cell membrane</keyword>
<gene>
    <name evidence="11" type="primary">LOC101399765</name>
</gene>
<keyword evidence="5 8" id="KW-1133">Transmembrane helix</keyword>
<evidence type="ECO:0000256" key="2">
    <source>
        <dbReference type="ARBA" id="ARBA00022475"/>
    </source>
</evidence>
<reference evidence="11" key="1">
    <citation type="submission" date="2025-08" db="UniProtKB">
        <authorList>
            <consortium name="RefSeq"/>
        </authorList>
    </citation>
    <scope>IDENTIFICATION</scope>
</reference>
<evidence type="ECO:0000313" key="11">
    <source>
        <dbReference type="RefSeq" id="XP_014649715.1"/>
    </source>
</evidence>
<accession>A0ABM1DD34</accession>
<dbReference type="InterPro" id="IPR017452">
    <property type="entry name" value="GPCR_Rhodpsn_7TM"/>
</dbReference>
<dbReference type="Gene3D" id="1.20.1070.10">
    <property type="entry name" value="Rhodopsin 7-helix transmembrane proteins"/>
    <property type="match status" value="1"/>
</dbReference>
<evidence type="ECO:0000313" key="10">
    <source>
        <dbReference type="Proteomes" id="UP000694910"/>
    </source>
</evidence>
<keyword evidence="10" id="KW-1185">Reference proteome</keyword>
<dbReference type="SUPFAM" id="SSF81321">
    <property type="entry name" value="Family A G protein-coupled receptor-like"/>
    <property type="match status" value="1"/>
</dbReference>
<evidence type="ECO:0000256" key="8">
    <source>
        <dbReference type="SAM" id="Phobius"/>
    </source>
</evidence>
<dbReference type="RefSeq" id="XP_014649715.1">
    <property type="nucleotide sequence ID" value="XM_014794229.1"/>
</dbReference>
<organism evidence="10 11">
    <name type="scientific">Ceratotherium simum simum</name>
    <name type="common">Southern white rhinoceros</name>
    <dbReference type="NCBI Taxonomy" id="73337"/>
    <lineage>
        <taxon>Eukaryota</taxon>
        <taxon>Metazoa</taxon>
        <taxon>Chordata</taxon>
        <taxon>Craniata</taxon>
        <taxon>Vertebrata</taxon>
        <taxon>Euteleostomi</taxon>
        <taxon>Mammalia</taxon>
        <taxon>Eutheria</taxon>
        <taxon>Laurasiatheria</taxon>
        <taxon>Perissodactyla</taxon>
        <taxon>Rhinocerotidae</taxon>
        <taxon>Ceratotherium</taxon>
    </lineage>
</organism>
<evidence type="ECO:0000256" key="3">
    <source>
        <dbReference type="ARBA" id="ARBA00022606"/>
    </source>
</evidence>
<dbReference type="GeneID" id="101399765"/>
<evidence type="ECO:0000256" key="5">
    <source>
        <dbReference type="ARBA" id="ARBA00022989"/>
    </source>
</evidence>
<feature type="transmembrane region" description="Helical" evidence="8">
    <location>
        <begin position="28"/>
        <end position="53"/>
    </location>
</feature>
<feature type="transmembrane region" description="Helical" evidence="8">
    <location>
        <begin position="259"/>
        <end position="278"/>
    </location>
</feature>